<evidence type="ECO:0000259" key="14">
    <source>
        <dbReference type="Pfam" id="PF24833"/>
    </source>
</evidence>
<keyword evidence="3 12" id="KW-0812">Transmembrane</keyword>
<evidence type="ECO:0000256" key="5">
    <source>
        <dbReference type="ARBA" id="ARBA00022844"/>
    </source>
</evidence>
<evidence type="ECO:0000259" key="13">
    <source>
        <dbReference type="Pfam" id="PF00974"/>
    </source>
</evidence>
<keyword evidence="5" id="KW-0946">Virion</keyword>
<feature type="domain" description="Spike glycoprotein fusion" evidence="13">
    <location>
        <begin position="86"/>
        <end position="189"/>
    </location>
</feature>
<feature type="domain" description="Spike glycoprotein G central" evidence="14">
    <location>
        <begin position="281"/>
        <end position="391"/>
    </location>
</feature>
<keyword evidence="11" id="KW-0449">Lipoprotein</keyword>
<evidence type="ECO:0000259" key="15">
    <source>
        <dbReference type="Pfam" id="PF24834"/>
    </source>
</evidence>
<feature type="domain" description="Glycoprotein G PH" evidence="15">
    <location>
        <begin position="197"/>
        <end position="268"/>
    </location>
</feature>
<evidence type="ECO:0000313" key="16">
    <source>
        <dbReference type="EMBL" id="UYD62337.1"/>
    </source>
</evidence>
<organism evidence="16 17">
    <name type="scientific">Boana pugnax lyssa-like virus 1</name>
    <dbReference type="NCBI Taxonomy" id="2985438"/>
    <lineage>
        <taxon>Viruses</taxon>
        <taxon>Riboviria</taxon>
        <taxon>Orthornavirae</taxon>
        <taxon>Negarnaviricota</taxon>
        <taxon>Haploviricotina</taxon>
        <taxon>Monjiviricetes</taxon>
        <taxon>Mononegavirales</taxon>
        <taxon>Rhabdoviridae</taxon>
        <taxon>Alpharhabdovirinae</taxon>
        <taxon>Amplylivirus</taxon>
        <taxon>Amplylivirus pugnax</taxon>
    </lineage>
</organism>
<evidence type="ECO:0000256" key="3">
    <source>
        <dbReference type="ARBA" id="ARBA00022692"/>
    </source>
</evidence>
<dbReference type="Gene3D" id="2.30.29.130">
    <property type="match status" value="1"/>
</dbReference>
<dbReference type="Pfam" id="PF00974">
    <property type="entry name" value="Rhabdo_glycop_FD"/>
    <property type="match status" value="1"/>
</dbReference>
<evidence type="ECO:0000256" key="7">
    <source>
        <dbReference type="ARBA" id="ARBA00022989"/>
    </source>
</evidence>
<evidence type="ECO:0000256" key="8">
    <source>
        <dbReference type="ARBA" id="ARBA00023136"/>
    </source>
</evidence>
<sequence>MILGARLRNQVFVIWFTLLSIALNVQSQVPLYTIPARLNDWHPVQPDKVKCPLNHFDVFDGCAQGSGSRRAKMTILADNHGAELTIKGYTCTGIRMTVTTWVSFFGYLTVTQSNDHIIPTVAACKRLRAKMIENPGIYDDQLIRPTYDSAWLQSLDVSKEALLIHPSVKTKIDPYNDVLTSSLFPGGTCEPGYRTGACPTIHGETLWIMEEGEEQDCAPFEEQEVSIHVKNSVPCGISDHHNYPRSYNGSCILTFCNHDGLRFRDGFWVTPIPRDINPPRCSRDTLIVSPSASYYQNEESLLNLVRGLRDKCLDALEGLQLSGRLSQRKLGLFRPLNPGPGKAYRISNELLEESDVVYKAVYSWSEVLKNSSCLLVDGKCYTEESFFNGITNSGEGGIVIPEREIFTQMFNEELLIQQEVMVEHPIIVSILNSILMPNDTDYITSMKHASQSGIMGLGLSSVWDIILTVVMAIIFLIFGPLIIYAMAKLSIFLCKSLRGKKKPRHDQGGMKPIQIRIDDYHRNSKALRDMKRGNPISWSDFQKESQF</sequence>
<evidence type="ECO:0000313" key="17">
    <source>
        <dbReference type="Proteomes" id="UP001251755"/>
    </source>
</evidence>
<keyword evidence="8 12" id="KW-0472">Membrane</keyword>
<dbReference type="Pfam" id="PF24834">
    <property type="entry name" value="PH_Rhabdo_glycop"/>
    <property type="match status" value="1"/>
</dbReference>
<evidence type="ECO:0000256" key="2">
    <source>
        <dbReference type="ARBA" id="ARBA00015600"/>
    </source>
</evidence>
<feature type="transmembrane region" description="Helical" evidence="12">
    <location>
        <begin position="465"/>
        <end position="494"/>
    </location>
</feature>
<evidence type="ECO:0000256" key="12">
    <source>
        <dbReference type="SAM" id="Phobius"/>
    </source>
</evidence>
<reference evidence="16" key="1">
    <citation type="submission" date="2021-08" db="EMBL/GenBank/DDBJ databases">
        <title>A novel Lyssa-like virus in the tree frog Boana pugnax.</title>
        <authorList>
            <person name="Melo F.L."/>
            <person name="Alves J.E."/>
        </authorList>
    </citation>
    <scope>NUCLEOTIDE SEQUENCE</scope>
    <source>
        <strain evidence="16">Antioquia</strain>
    </source>
</reference>
<name>A0AAE9T7I1_9RHAB</name>
<keyword evidence="9" id="KW-0564">Palmitate</keyword>
<evidence type="ECO:0000256" key="11">
    <source>
        <dbReference type="ARBA" id="ARBA00023288"/>
    </source>
</evidence>
<evidence type="ECO:0000256" key="4">
    <source>
        <dbReference type="ARBA" id="ARBA00022729"/>
    </source>
</evidence>
<dbReference type="SUPFAM" id="SSF161008">
    <property type="entry name" value="Viral glycoprotein ectodomain-like"/>
    <property type="match status" value="1"/>
</dbReference>
<evidence type="ECO:0000256" key="1">
    <source>
        <dbReference type="ARBA" id="ARBA00004563"/>
    </source>
</evidence>
<keyword evidence="17" id="KW-1185">Reference proteome</keyword>
<dbReference type="Proteomes" id="UP001251755">
    <property type="component" value="Segment"/>
</dbReference>
<dbReference type="GO" id="GO:0055036">
    <property type="term" value="C:virion membrane"/>
    <property type="evidence" value="ECO:0007669"/>
    <property type="project" value="UniProtKB-SubCell"/>
</dbReference>
<accession>A0AAE9T7I1</accession>
<evidence type="ECO:0000256" key="10">
    <source>
        <dbReference type="ARBA" id="ARBA00023180"/>
    </source>
</evidence>
<keyword evidence="10" id="KW-0325">Glycoprotein</keyword>
<keyword evidence="6" id="KW-0261">Viral envelope protein</keyword>
<dbReference type="InterPro" id="IPR001903">
    <property type="entry name" value="Rhabdo_glycop_FD"/>
</dbReference>
<dbReference type="InterPro" id="IPR055448">
    <property type="entry name" value="PH_Rhabdo_glycop"/>
</dbReference>
<proteinExistence type="predicted"/>
<dbReference type="GO" id="GO:0019031">
    <property type="term" value="C:viral envelope"/>
    <property type="evidence" value="ECO:0007669"/>
    <property type="project" value="UniProtKB-KW"/>
</dbReference>
<dbReference type="EMBL" id="MZ682616">
    <property type="protein sequence ID" value="UYD62337.1"/>
    <property type="molecule type" value="Viral_cRNA"/>
</dbReference>
<keyword evidence="7 12" id="KW-1133">Transmembrane helix</keyword>
<keyword evidence="4" id="KW-0732">Signal</keyword>
<evidence type="ECO:0000256" key="6">
    <source>
        <dbReference type="ARBA" id="ARBA00022879"/>
    </source>
</evidence>
<dbReference type="Pfam" id="PF24833">
    <property type="entry name" value="Rhabdo_glycop_CD"/>
    <property type="match status" value="1"/>
</dbReference>
<protein>
    <recommendedName>
        <fullName evidence="2">Glycoprotein</fullName>
    </recommendedName>
</protein>
<evidence type="ECO:0000256" key="9">
    <source>
        <dbReference type="ARBA" id="ARBA00023139"/>
    </source>
</evidence>
<dbReference type="InterPro" id="IPR055447">
    <property type="entry name" value="Rhabdo_glycop_CD"/>
</dbReference>
<comment type="subcellular location">
    <subcellularLocation>
        <location evidence="1">Virion membrane</location>
        <topology evidence="1">Single-pass type I membrane protein</topology>
    </subcellularLocation>
</comment>